<organism evidence="2 3">
    <name type="scientific">Nyctereutes procyonoides</name>
    <name type="common">Raccoon dog</name>
    <name type="synonym">Canis procyonoides</name>
    <dbReference type="NCBI Taxonomy" id="34880"/>
    <lineage>
        <taxon>Eukaryota</taxon>
        <taxon>Metazoa</taxon>
        <taxon>Chordata</taxon>
        <taxon>Craniata</taxon>
        <taxon>Vertebrata</taxon>
        <taxon>Euteleostomi</taxon>
        <taxon>Mammalia</taxon>
        <taxon>Eutheria</taxon>
        <taxon>Laurasiatheria</taxon>
        <taxon>Carnivora</taxon>
        <taxon>Caniformia</taxon>
        <taxon>Canidae</taxon>
        <taxon>Nyctereutes</taxon>
    </lineage>
</organism>
<evidence type="ECO:0000313" key="3">
    <source>
        <dbReference type="Proteomes" id="UP000645828"/>
    </source>
</evidence>
<dbReference type="InterPro" id="IPR051156">
    <property type="entry name" value="Mito/Outer_Membr_Metalloprot"/>
</dbReference>
<feature type="transmembrane region" description="Helical" evidence="1">
    <location>
        <begin position="28"/>
        <end position="46"/>
    </location>
</feature>
<dbReference type="GO" id="GO:0006515">
    <property type="term" value="P:protein quality control for misfolded or incompletely synthesized proteins"/>
    <property type="evidence" value="ECO:0007669"/>
    <property type="project" value="TreeGrafter"/>
</dbReference>
<comment type="caution">
    <text evidence="2">The sequence shown here is derived from an EMBL/GenBank/DDBJ whole genome shotgun (WGS) entry which is preliminary data.</text>
</comment>
<keyword evidence="1" id="KW-1133">Transmembrane helix</keyword>
<dbReference type="GO" id="GO:0034982">
    <property type="term" value="P:mitochondrial protein processing"/>
    <property type="evidence" value="ECO:0007669"/>
    <property type="project" value="TreeGrafter"/>
</dbReference>
<dbReference type="GO" id="GO:0004222">
    <property type="term" value="F:metalloendopeptidase activity"/>
    <property type="evidence" value="ECO:0007669"/>
    <property type="project" value="TreeGrafter"/>
</dbReference>
<reference evidence="2" key="1">
    <citation type="submission" date="2020-12" db="EMBL/GenBank/DDBJ databases">
        <authorList>
            <consortium name="Molecular Ecology Group"/>
        </authorList>
    </citation>
    <scope>NUCLEOTIDE SEQUENCE</scope>
    <source>
        <strain evidence="2">TBG_1078</strain>
    </source>
</reference>
<name>A0A811ZXC3_NYCPR</name>
<accession>A0A811ZXC3</accession>
<dbReference type="AlphaFoldDB" id="A0A811ZXC3"/>
<evidence type="ECO:0000313" key="2">
    <source>
        <dbReference type="EMBL" id="CAD7693900.1"/>
    </source>
</evidence>
<evidence type="ECO:0000256" key="1">
    <source>
        <dbReference type="SAM" id="Phobius"/>
    </source>
</evidence>
<dbReference type="EMBL" id="CAJHUB010000788">
    <property type="protein sequence ID" value="CAD7693900.1"/>
    <property type="molecule type" value="Genomic_DNA"/>
</dbReference>
<keyword evidence="1" id="KW-0472">Membrane</keyword>
<sequence length="243" mass="27938">MDGIREWWQALPPKWKGLFNESVGKKKIIKVILWVEYFCLLGFLMVKKVDYHLIKHNKDAPGVSESTGLLKWLTQMPHGTDVHQLAFLLGHETAAWLILLDILGLIFLTMIWAICSGNDLALRRTLEAEADNIDLQFAAKACVGTKASSVLRRWTGFANSFQGHPKLPEWLSTHLLMEMKLNTWILEYLRLSKLERSITAQYLLNQTQLLFKLNVNHFLEESKKEGLNITVKKQKTDTLPIQN</sequence>
<keyword evidence="3" id="KW-1185">Reference proteome</keyword>
<dbReference type="GO" id="GO:0005743">
    <property type="term" value="C:mitochondrial inner membrane"/>
    <property type="evidence" value="ECO:0007669"/>
    <property type="project" value="TreeGrafter"/>
</dbReference>
<dbReference type="PANTHER" id="PTHR22726">
    <property type="entry name" value="METALLOENDOPEPTIDASE OMA1"/>
    <property type="match status" value="1"/>
</dbReference>
<protein>
    <submittedName>
        <fullName evidence="2">(raccoon dog) hypothetical protein</fullName>
    </submittedName>
</protein>
<dbReference type="PANTHER" id="PTHR22726:SF1">
    <property type="entry name" value="METALLOENDOPEPTIDASE OMA1, MITOCHONDRIAL"/>
    <property type="match status" value="1"/>
</dbReference>
<proteinExistence type="predicted"/>
<gene>
    <name evidence="2" type="ORF">NYPRO_LOCUS26692</name>
</gene>
<dbReference type="Proteomes" id="UP000645828">
    <property type="component" value="Unassembled WGS sequence"/>
</dbReference>
<feature type="transmembrane region" description="Helical" evidence="1">
    <location>
        <begin position="94"/>
        <end position="115"/>
    </location>
</feature>
<keyword evidence="1" id="KW-0812">Transmembrane</keyword>